<evidence type="ECO:0000313" key="3">
    <source>
        <dbReference type="Proteomes" id="UP000004995"/>
    </source>
</evidence>
<dbReference type="AlphaFoldDB" id="K3ZGI5"/>
<name>K3ZGI5_SETIT</name>
<feature type="region of interest" description="Disordered" evidence="1">
    <location>
        <begin position="1"/>
        <end position="124"/>
    </location>
</feature>
<evidence type="ECO:0000313" key="2">
    <source>
        <dbReference type="EnsemblPlants" id="KQL14268"/>
    </source>
</evidence>
<keyword evidence="3" id="KW-1185">Reference proteome</keyword>
<accession>K3ZGI5</accession>
<dbReference type="HOGENOM" id="CLU_1513076_0_0_1"/>
<organism evidence="2 3">
    <name type="scientific">Setaria italica</name>
    <name type="common">Foxtail millet</name>
    <name type="synonym">Panicum italicum</name>
    <dbReference type="NCBI Taxonomy" id="4555"/>
    <lineage>
        <taxon>Eukaryota</taxon>
        <taxon>Viridiplantae</taxon>
        <taxon>Streptophyta</taxon>
        <taxon>Embryophyta</taxon>
        <taxon>Tracheophyta</taxon>
        <taxon>Spermatophyta</taxon>
        <taxon>Magnoliopsida</taxon>
        <taxon>Liliopsida</taxon>
        <taxon>Poales</taxon>
        <taxon>Poaceae</taxon>
        <taxon>PACMAD clade</taxon>
        <taxon>Panicoideae</taxon>
        <taxon>Panicodae</taxon>
        <taxon>Paniceae</taxon>
        <taxon>Cenchrinae</taxon>
        <taxon>Setaria</taxon>
    </lineage>
</organism>
<protein>
    <submittedName>
        <fullName evidence="2">Uncharacterized protein</fullName>
    </submittedName>
</protein>
<reference evidence="2" key="2">
    <citation type="submission" date="2018-08" db="UniProtKB">
        <authorList>
            <consortium name="EnsemblPlants"/>
        </authorList>
    </citation>
    <scope>IDENTIFICATION</scope>
    <source>
        <strain evidence="2">Yugu1</strain>
    </source>
</reference>
<dbReference type="EnsemblPlants" id="KQL14268">
    <property type="protein sequence ID" value="KQL14268"/>
    <property type="gene ID" value="SETIT_025687mg"/>
</dbReference>
<feature type="compositionally biased region" description="Acidic residues" evidence="1">
    <location>
        <begin position="16"/>
        <end position="28"/>
    </location>
</feature>
<sequence length="178" mass="19859">MGASGGRSKELRWMDSDSDDDLSDEELPEASPTPFRDALLRPSPSASPTLVDDDGLQPQVRLATSRLQIRNAAEGCSRPRRDPPPAGRRRRGKRPQPQLVHGLPYRQRDDRRPLPPRSRGRRVDAVSFPGHDRRRRLDPNVATRCILADDTTICDDCLPELGLSSAAAVDCEERPRHS</sequence>
<dbReference type="Proteomes" id="UP000004995">
    <property type="component" value="Unassembled WGS sequence"/>
</dbReference>
<dbReference type="InParanoid" id="K3ZGI5"/>
<proteinExistence type="predicted"/>
<dbReference type="Gramene" id="KQL14268">
    <property type="protein sequence ID" value="KQL14268"/>
    <property type="gene ID" value="SETIT_025687mg"/>
</dbReference>
<evidence type="ECO:0000256" key="1">
    <source>
        <dbReference type="SAM" id="MobiDB-lite"/>
    </source>
</evidence>
<dbReference type="EMBL" id="AGNK02001545">
    <property type="status" value="NOT_ANNOTATED_CDS"/>
    <property type="molecule type" value="Genomic_DNA"/>
</dbReference>
<reference evidence="3" key="1">
    <citation type="journal article" date="2012" name="Nat. Biotechnol.">
        <title>Reference genome sequence of the model plant Setaria.</title>
        <authorList>
            <person name="Bennetzen J.L."/>
            <person name="Schmutz J."/>
            <person name="Wang H."/>
            <person name="Percifield R."/>
            <person name="Hawkins J."/>
            <person name="Pontaroli A.C."/>
            <person name="Estep M."/>
            <person name="Feng L."/>
            <person name="Vaughn J.N."/>
            <person name="Grimwood J."/>
            <person name="Jenkins J."/>
            <person name="Barry K."/>
            <person name="Lindquist E."/>
            <person name="Hellsten U."/>
            <person name="Deshpande S."/>
            <person name="Wang X."/>
            <person name="Wu X."/>
            <person name="Mitros T."/>
            <person name="Triplett J."/>
            <person name="Yang X."/>
            <person name="Ye C.Y."/>
            <person name="Mauro-Herrera M."/>
            <person name="Wang L."/>
            <person name="Li P."/>
            <person name="Sharma M."/>
            <person name="Sharma R."/>
            <person name="Ronald P.C."/>
            <person name="Panaud O."/>
            <person name="Kellogg E.A."/>
            <person name="Brutnell T.P."/>
            <person name="Doust A.N."/>
            <person name="Tuskan G.A."/>
            <person name="Rokhsar D."/>
            <person name="Devos K.M."/>
        </authorList>
    </citation>
    <scope>NUCLEOTIDE SEQUENCE [LARGE SCALE GENOMIC DNA]</scope>
    <source>
        <strain evidence="3">cv. Yugu1</strain>
    </source>
</reference>